<evidence type="ECO:0000256" key="5">
    <source>
        <dbReference type="ARBA" id="ARBA00022825"/>
    </source>
</evidence>
<evidence type="ECO:0000313" key="11">
    <source>
        <dbReference type="EMBL" id="WXI02751.1"/>
    </source>
</evidence>
<evidence type="ECO:0000256" key="7">
    <source>
        <dbReference type="ARBA" id="ARBA00024195"/>
    </source>
</evidence>
<keyword evidence="9" id="KW-0732">Signal</keyword>
<sequence length="413" mass="45945">MECTYLVWLLLTINFVNSKTINLKILPDGKARNLVPSDDNPNGIEETEWVLETQADCKVRVFCRLKVKDCLRATLTIDNGKSEFSYCGKQAVGHILHSSDKNKMVVNLMTRNAPNSAICMASAVKSFIDFEEPIIDSSEAGVKAGPISTTCPCGWSTKNNARIVGGNEAQVNEFSFPVIIVRKDKKIAFCGGSVITEYHVLTAAHCTYMLKKDVPLVVGVGEHNLATAKDTNATQFIPVEKIIRHEKFTGESKIYDISILVLKKPIVFNRLVGPVCLPNKRINIEEKFVKVMGWGRLFDHGFQSEVLMKVNLKVIDFSQCAEFYRKLKLEEPHQFCTYGHDKDTCSGDSGGPVVWLDPDTNRYTQVGLVSYGKGCASEDVPGVNTDVAYFLDWIRKTIDDTKPAVTCTKSKGR</sequence>
<evidence type="ECO:0000256" key="2">
    <source>
        <dbReference type="ARBA" id="ARBA00022525"/>
    </source>
</evidence>
<keyword evidence="4 8" id="KW-0378">Hydrolase</keyword>
<comment type="subcellular location">
    <subcellularLocation>
        <location evidence="1">Secreted</location>
    </subcellularLocation>
</comment>
<dbReference type="PROSITE" id="PS00134">
    <property type="entry name" value="TRYPSIN_HIS"/>
    <property type="match status" value="1"/>
</dbReference>
<dbReference type="InterPro" id="IPR009003">
    <property type="entry name" value="Peptidase_S1_PA"/>
</dbReference>
<dbReference type="InterPro" id="IPR043504">
    <property type="entry name" value="Peptidase_S1_PA_chymotrypsin"/>
</dbReference>
<feature type="chain" id="PRO_5044309663" evidence="9">
    <location>
        <begin position="19"/>
        <end position="413"/>
    </location>
</feature>
<evidence type="ECO:0000256" key="4">
    <source>
        <dbReference type="ARBA" id="ARBA00022801"/>
    </source>
</evidence>
<dbReference type="InterPro" id="IPR001254">
    <property type="entry name" value="Trypsin_dom"/>
</dbReference>
<evidence type="ECO:0000256" key="3">
    <source>
        <dbReference type="ARBA" id="ARBA00022670"/>
    </source>
</evidence>
<dbReference type="GO" id="GO:0006508">
    <property type="term" value="P:proteolysis"/>
    <property type="evidence" value="ECO:0007669"/>
    <property type="project" value="UniProtKB-KW"/>
</dbReference>
<dbReference type="Pfam" id="PF00089">
    <property type="entry name" value="Trypsin"/>
    <property type="match status" value="1"/>
</dbReference>
<evidence type="ECO:0000256" key="1">
    <source>
        <dbReference type="ARBA" id="ARBA00004613"/>
    </source>
</evidence>
<dbReference type="SUPFAM" id="SSF50494">
    <property type="entry name" value="Trypsin-like serine proteases"/>
    <property type="match status" value="1"/>
</dbReference>
<accession>A0AB38ZEQ8</accession>
<dbReference type="GO" id="GO:0004252">
    <property type="term" value="F:serine-type endopeptidase activity"/>
    <property type="evidence" value="ECO:0007669"/>
    <property type="project" value="InterPro"/>
</dbReference>
<dbReference type="SMART" id="SM00020">
    <property type="entry name" value="Tryp_SPc"/>
    <property type="match status" value="1"/>
</dbReference>
<dbReference type="PANTHER" id="PTHR24256">
    <property type="entry name" value="TRYPTASE-RELATED"/>
    <property type="match status" value="1"/>
</dbReference>
<feature type="domain" description="Peptidase S1" evidence="10">
    <location>
        <begin position="163"/>
        <end position="399"/>
    </location>
</feature>
<organism evidence="11">
    <name type="scientific">Oncocephalus sp</name>
    <dbReference type="NCBI Taxonomy" id="2944721"/>
    <lineage>
        <taxon>Eukaryota</taxon>
        <taxon>Metazoa</taxon>
        <taxon>Ecdysozoa</taxon>
        <taxon>Arthropoda</taxon>
        <taxon>Hexapoda</taxon>
        <taxon>Insecta</taxon>
        <taxon>Pterygota</taxon>
        <taxon>Neoptera</taxon>
        <taxon>Paraneoptera</taxon>
        <taxon>Hemiptera</taxon>
        <taxon>Heteroptera</taxon>
        <taxon>Panheteroptera</taxon>
        <taxon>Cimicomorpha</taxon>
        <taxon>Reduviidae</taxon>
        <taxon>Stenopodainae</taxon>
        <taxon>Oncocephalus</taxon>
    </lineage>
</organism>
<dbReference type="PROSITE" id="PS50240">
    <property type="entry name" value="TRYPSIN_DOM"/>
    <property type="match status" value="1"/>
</dbReference>
<dbReference type="InterPro" id="IPR051487">
    <property type="entry name" value="Ser/Thr_Proteases_Immune/Dev"/>
</dbReference>
<dbReference type="InterPro" id="IPR033116">
    <property type="entry name" value="TRYPSIN_SER"/>
</dbReference>
<keyword evidence="3 8" id="KW-0645">Protease</keyword>
<protein>
    <submittedName>
        <fullName evidence="11">Venom S1 protease 29</fullName>
    </submittedName>
</protein>
<evidence type="ECO:0000256" key="8">
    <source>
        <dbReference type="RuleBase" id="RU363034"/>
    </source>
</evidence>
<dbReference type="InterPro" id="IPR001314">
    <property type="entry name" value="Peptidase_S1A"/>
</dbReference>
<evidence type="ECO:0000256" key="6">
    <source>
        <dbReference type="ARBA" id="ARBA00023157"/>
    </source>
</evidence>
<dbReference type="FunFam" id="2.40.10.10:FF:000015">
    <property type="entry name" value="Atrial natriuretic peptide-converting enzyme"/>
    <property type="match status" value="1"/>
</dbReference>
<dbReference type="PROSITE" id="PS00135">
    <property type="entry name" value="TRYPSIN_SER"/>
    <property type="match status" value="1"/>
</dbReference>
<evidence type="ECO:0000259" key="10">
    <source>
        <dbReference type="PROSITE" id="PS50240"/>
    </source>
</evidence>
<evidence type="ECO:0000256" key="9">
    <source>
        <dbReference type="SAM" id="SignalP"/>
    </source>
</evidence>
<dbReference type="GO" id="GO:0005576">
    <property type="term" value="C:extracellular region"/>
    <property type="evidence" value="ECO:0007669"/>
    <property type="project" value="UniProtKB-SubCell"/>
</dbReference>
<dbReference type="InterPro" id="IPR018114">
    <property type="entry name" value="TRYPSIN_HIS"/>
</dbReference>
<dbReference type="PRINTS" id="PR00722">
    <property type="entry name" value="CHYMOTRYPSIN"/>
</dbReference>
<keyword evidence="5 8" id="KW-0720">Serine protease</keyword>
<comment type="similarity">
    <text evidence="7">Belongs to the peptidase S1 family. CLIP subfamily.</text>
</comment>
<keyword evidence="2" id="KW-0964">Secreted</keyword>
<dbReference type="AlphaFoldDB" id="A0AB38ZEQ8"/>
<proteinExistence type="evidence at transcript level"/>
<dbReference type="Gene3D" id="2.40.10.10">
    <property type="entry name" value="Trypsin-like serine proteases"/>
    <property type="match status" value="1"/>
</dbReference>
<feature type="signal peptide" evidence="9">
    <location>
        <begin position="1"/>
        <end position="18"/>
    </location>
</feature>
<name>A0AB38ZEQ8_9HEMI</name>
<dbReference type="EMBL" id="PP517501">
    <property type="protein sequence ID" value="WXI02751.1"/>
    <property type="molecule type" value="mRNA"/>
</dbReference>
<keyword evidence="6" id="KW-1015">Disulfide bond</keyword>
<dbReference type="CDD" id="cd00190">
    <property type="entry name" value="Tryp_SPc"/>
    <property type="match status" value="1"/>
</dbReference>
<reference evidence="11" key="1">
    <citation type="submission" date="2024-03" db="EMBL/GenBank/DDBJ databases">
        <title>Venom adaptation and exaptation during the trophic switch to blood-feeding by kissing bugs (Reduviidae: Triatominae).</title>
        <authorList>
            <person name="Zdenek C.N."/>
            <person name="Cardoso F.C."/>
            <person name="Robinson S.D."/>
            <person name="Mercedes R.S."/>
            <person name="Raidjoe E.R."/>
            <person name="Hernandez-Vargas M.J."/>
            <person name="Jin J."/>
            <person name="Corzo G."/>
            <person name="Vetter I."/>
            <person name="King G.F."/>
            <person name="Fry B.G."/>
            <person name="Walker A."/>
        </authorList>
    </citation>
    <scope>NUCLEOTIDE SEQUENCE</scope>
</reference>